<organism evidence="1 2">
    <name type="scientific">Sphagnum jensenii</name>
    <dbReference type="NCBI Taxonomy" id="128206"/>
    <lineage>
        <taxon>Eukaryota</taxon>
        <taxon>Viridiplantae</taxon>
        <taxon>Streptophyta</taxon>
        <taxon>Embryophyta</taxon>
        <taxon>Bryophyta</taxon>
        <taxon>Sphagnophytina</taxon>
        <taxon>Sphagnopsida</taxon>
        <taxon>Sphagnales</taxon>
        <taxon>Sphagnaceae</taxon>
        <taxon>Sphagnum</taxon>
    </lineage>
</organism>
<proteinExistence type="predicted"/>
<evidence type="ECO:0000313" key="1">
    <source>
        <dbReference type="EMBL" id="CAK9269823.1"/>
    </source>
</evidence>
<accession>A0ABP0WSK0</accession>
<reference evidence="1" key="1">
    <citation type="submission" date="2024-02" db="EMBL/GenBank/DDBJ databases">
        <authorList>
            <consortium name="ELIXIR-Norway"/>
            <consortium name="Elixir Norway"/>
        </authorList>
    </citation>
    <scope>NUCLEOTIDE SEQUENCE</scope>
</reference>
<dbReference type="Proteomes" id="UP001497444">
    <property type="component" value="Chromosome 3"/>
</dbReference>
<dbReference type="EMBL" id="OZ020098">
    <property type="protein sequence ID" value="CAK9269823.1"/>
    <property type="molecule type" value="Genomic_DNA"/>
</dbReference>
<keyword evidence="2" id="KW-1185">Reference proteome</keyword>
<sequence length="156" mass="16912">MEVNHQAHSFTVDDQGLQIIEMHVEPKKFPALIEVQYVNVVTFTKNMATGSESALERAVNSLISSTVCTIELEAPVAKSMLTMNVHAHKVGDALDQGCCFSSSANGPPVLRTPGLCTAHKLIIYAPDSMITTPTPGRLLVMLEQLLSTTRSLTFLT</sequence>
<name>A0ABP0WSK0_9BRYO</name>
<protein>
    <submittedName>
        <fullName evidence="1">Uncharacterized protein</fullName>
    </submittedName>
</protein>
<gene>
    <name evidence="1" type="ORF">CSSPJE1EN1_LOCUS15301</name>
</gene>
<evidence type="ECO:0000313" key="2">
    <source>
        <dbReference type="Proteomes" id="UP001497444"/>
    </source>
</evidence>